<sequence length="214" mass="23661">MIEIKDLTKSFDGVEVLSHISMTLEKGKIYGLVGRNGSGKTMLMKHILGFVSPTSGTITIDGKVLGKDIDAPDNIGAIIENPGFLPGYSGFRNLKMLASIRHKISDEDIKNAIRLVGLDPESKKHVGKYSLGMRQRLGLAQALMEHPDILLLDEPLSGLDNDGVQEMYQILLKQREEGKLIVVASHSSEDIRVLCNEIFHFDKGKMIDHQIAEK</sequence>
<dbReference type="Pfam" id="PF00005">
    <property type="entry name" value="ABC_tran"/>
    <property type="match status" value="1"/>
</dbReference>
<evidence type="ECO:0000313" key="6">
    <source>
        <dbReference type="EMBL" id="MCC2221949.1"/>
    </source>
</evidence>
<evidence type="ECO:0000256" key="3">
    <source>
        <dbReference type="ARBA" id="ARBA00022741"/>
    </source>
</evidence>
<dbReference type="GO" id="GO:0005524">
    <property type="term" value="F:ATP binding"/>
    <property type="evidence" value="ECO:0007669"/>
    <property type="project" value="UniProtKB-KW"/>
</dbReference>
<reference evidence="6 7" key="1">
    <citation type="submission" date="2021-10" db="EMBL/GenBank/DDBJ databases">
        <title>Anaerobic single-cell dispensing facilitates the cultivation of human gut bacteria.</title>
        <authorList>
            <person name="Afrizal A."/>
        </authorList>
    </citation>
    <scope>NUCLEOTIDE SEQUENCE [LARGE SCALE GENOMIC DNA]</scope>
    <source>
        <strain evidence="6 7">CLA-AA-H224</strain>
    </source>
</reference>
<evidence type="ECO:0000256" key="1">
    <source>
        <dbReference type="ARBA" id="ARBA00005417"/>
    </source>
</evidence>
<dbReference type="RefSeq" id="WP_308731920.1">
    <property type="nucleotide sequence ID" value="NZ_JAJEQN010000024.1"/>
</dbReference>
<comment type="caution">
    <text evidence="6">The sequence shown here is derived from an EMBL/GenBank/DDBJ whole genome shotgun (WGS) entry which is preliminary data.</text>
</comment>
<evidence type="ECO:0000259" key="5">
    <source>
        <dbReference type="PROSITE" id="PS50893"/>
    </source>
</evidence>
<protein>
    <submittedName>
        <fullName evidence="6">ATP-binding cassette domain-containing protein</fullName>
    </submittedName>
</protein>
<name>A0AAE3JCK8_9FIRM</name>
<dbReference type="SMART" id="SM00382">
    <property type="entry name" value="AAA"/>
    <property type="match status" value="1"/>
</dbReference>
<dbReference type="GO" id="GO:0016887">
    <property type="term" value="F:ATP hydrolysis activity"/>
    <property type="evidence" value="ECO:0007669"/>
    <property type="project" value="InterPro"/>
</dbReference>
<feature type="domain" description="ABC transporter" evidence="5">
    <location>
        <begin position="2"/>
        <end position="214"/>
    </location>
</feature>
<keyword evidence="7" id="KW-1185">Reference proteome</keyword>
<dbReference type="AlphaFoldDB" id="A0AAE3JCK8"/>
<dbReference type="InterPro" id="IPR003593">
    <property type="entry name" value="AAA+_ATPase"/>
</dbReference>
<dbReference type="Gene3D" id="3.40.50.300">
    <property type="entry name" value="P-loop containing nucleotide triphosphate hydrolases"/>
    <property type="match status" value="1"/>
</dbReference>
<organism evidence="6 7">
    <name type="scientific">Anthropogastromicrobium aceti</name>
    <dbReference type="NCBI Taxonomy" id="2981768"/>
    <lineage>
        <taxon>Bacteria</taxon>
        <taxon>Bacillati</taxon>
        <taxon>Bacillota</taxon>
        <taxon>Clostridia</taxon>
        <taxon>Lachnospirales</taxon>
        <taxon>Lachnospiraceae</taxon>
        <taxon>Anthropogastromicrobium</taxon>
    </lineage>
</organism>
<dbReference type="InterPro" id="IPR003439">
    <property type="entry name" value="ABC_transporter-like_ATP-bd"/>
</dbReference>
<evidence type="ECO:0000313" key="7">
    <source>
        <dbReference type="Proteomes" id="UP001198200"/>
    </source>
</evidence>
<dbReference type="Proteomes" id="UP001198200">
    <property type="component" value="Unassembled WGS sequence"/>
</dbReference>
<evidence type="ECO:0000256" key="2">
    <source>
        <dbReference type="ARBA" id="ARBA00022448"/>
    </source>
</evidence>
<proteinExistence type="inferred from homology"/>
<keyword evidence="2" id="KW-0813">Transport</keyword>
<evidence type="ECO:0000256" key="4">
    <source>
        <dbReference type="ARBA" id="ARBA00022840"/>
    </source>
</evidence>
<keyword evidence="4 6" id="KW-0067">ATP-binding</keyword>
<dbReference type="PROSITE" id="PS00211">
    <property type="entry name" value="ABC_TRANSPORTER_1"/>
    <property type="match status" value="1"/>
</dbReference>
<comment type="similarity">
    <text evidence="1">Belongs to the ABC transporter superfamily.</text>
</comment>
<dbReference type="PROSITE" id="PS50893">
    <property type="entry name" value="ABC_TRANSPORTER_2"/>
    <property type="match status" value="1"/>
</dbReference>
<dbReference type="InterPro" id="IPR017871">
    <property type="entry name" value="ABC_transporter-like_CS"/>
</dbReference>
<dbReference type="InterPro" id="IPR027417">
    <property type="entry name" value="P-loop_NTPase"/>
</dbReference>
<keyword evidence="3" id="KW-0547">Nucleotide-binding</keyword>
<dbReference type="PANTHER" id="PTHR43335:SF4">
    <property type="entry name" value="ABC TRANSPORTER, ATP-BINDING PROTEIN"/>
    <property type="match status" value="1"/>
</dbReference>
<dbReference type="EMBL" id="JAJEQN010000024">
    <property type="protein sequence ID" value="MCC2221949.1"/>
    <property type="molecule type" value="Genomic_DNA"/>
</dbReference>
<gene>
    <name evidence="6" type="ORF">LKD48_09930</name>
</gene>
<dbReference type="PANTHER" id="PTHR43335">
    <property type="entry name" value="ABC TRANSPORTER, ATP-BINDING PROTEIN"/>
    <property type="match status" value="1"/>
</dbReference>
<dbReference type="SUPFAM" id="SSF52540">
    <property type="entry name" value="P-loop containing nucleoside triphosphate hydrolases"/>
    <property type="match status" value="1"/>
</dbReference>
<accession>A0AAE3JCK8</accession>